<dbReference type="Gene3D" id="3.30.930.10">
    <property type="entry name" value="Bira Bifunctional Protein, Domain 2"/>
    <property type="match status" value="1"/>
</dbReference>
<protein>
    <submittedName>
        <fullName evidence="5">Asparagine synthetase A</fullName>
        <ecNumber evidence="5">6.3.1.1</ecNumber>
    </submittedName>
</protein>
<keyword evidence="4" id="KW-0067">ATP-binding</keyword>
<evidence type="ECO:0000256" key="3">
    <source>
        <dbReference type="ARBA" id="ARBA00022741"/>
    </source>
</evidence>
<accession>A0A5S4T7H5</accession>
<dbReference type="InterPro" id="IPR004618">
    <property type="entry name" value="AsnA"/>
</dbReference>
<gene>
    <name evidence="5" type="ORF">E0F67_11440</name>
</gene>
<dbReference type="EC" id="6.3.1.1" evidence="5"/>
<dbReference type="PANTHER" id="PTHR30073:SF5">
    <property type="entry name" value="ASPARTATE--AMMONIA LIGASE"/>
    <property type="match status" value="1"/>
</dbReference>
<dbReference type="GO" id="GO:0005524">
    <property type="term" value="F:ATP binding"/>
    <property type="evidence" value="ECO:0007669"/>
    <property type="project" value="UniProtKB-KW"/>
</dbReference>
<keyword evidence="3" id="KW-0547">Nucleotide-binding</keyword>
<dbReference type="GO" id="GO:0140096">
    <property type="term" value="F:catalytic activity, acting on a protein"/>
    <property type="evidence" value="ECO:0007669"/>
    <property type="project" value="UniProtKB-ARBA"/>
</dbReference>
<proteinExistence type="predicted"/>
<dbReference type="InterPro" id="IPR045864">
    <property type="entry name" value="aa-tRNA-synth_II/BPL/LPL"/>
</dbReference>
<name>A0A5S4T7H5_STRPY</name>
<keyword evidence="1" id="KW-0963">Cytoplasm</keyword>
<feature type="non-terminal residue" evidence="5">
    <location>
        <position position="1"/>
    </location>
</feature>
<dbReference type="Proteomes" id="UP000325300">
    <property type="component" value="Unassembled WGS sequence"/>
</dbReference>
<comment type="caution">
    <text evidence="5">The sequence shown here is derived from an EMBL/GenBank/DDBJ whole genome shotgun (WGS) entry which is preliminary data.</text>
</comment>
<evidence type="ECO:0000256" key="1">
    <source>
        <dbReference type="ARBA" id="ARBA00022490"/>
    </source>
</evidence>
<sequence length="43" mass="4829">PLSIGGGIGQSRMAMFLLRKKHIGEVQTSVWPQEVRDSYDNIL</sequence>
<dbReference type="GO" id="GO:0006529">
    <property type="term" value="P:asparagine biosynthetic process"/>
    <property type="evidence" value="ECO:0007669"/>
    <property type="project" value="InterPro"/>
</dbReference>
<evidence type="ECO:0000313" key="6">
    <source>
        <dbReference type="Proteomes" id="UP000325300"/>
    </source>
</evidence>
<dbReference type="GO" id="GO:0004071">
    <property type="term" value="F:aspartate-ammonia ligase activity"/>
    <property type="evidence" value="ECO:0007669"/>
    <property type="project" value="UniProtKB-EC"/>
</dbReference>
<organism evidence="5 6">
    <name type="scientific">Streptococcus pyogenes</name>
    <dbReference type="NCBI Taxonomy" id="1314"/>
    <lineage>
        <taxon>Bacteria</taxon>
        <taxon>Bacillati</taxon>
        <taxon>Bacillota</taxon>
        <taxon>Bacilli</taxon>
        <taxon>Lactobacillales</taxon>
        <taxon>Streptococcaceae</taxon>
        <taxon>Streptococcus</taxon>
    </lineage>
</organism>
<evidence type="ECO:0000256" key="4">
    <source>
        <dbReference type="ARBA" id="ARBA00022840"/>
    </source>
</evidence>
<evidence type="ECO:0000256" key="2">
    <source>
        <dbReference type="ARBA" id="ARBA00022598"/>
    </source>
</evidence>
<dbReference type="PANTHER" id="PTHR30073">
    <property type="entry name" value="ASPARTATE--AMMONIA LIGASE"/>
    <property type="match status" value="1"/>
</dbReference>
<keyword evidence="2 5" id="KW-0436">Ligase</keyword>
<dbReference type="AlphaFoldDB" id="A0A5S4T7H5"/>
<dbReference type="SUPFAM" id="SSF55681">
    <property type="entry name" value="Class II aaRS and biotin synthetases"/>
    <property type="match status" value="1"/>
</dbReference>
<dbReference type="GO" id="GO:0016740">
    <property type="term" value="F:transferase activity"/>
    <property type="evidence" value="ECO:0007669"/>
    <property type="project" value="UniProtKB-ARBA"/>
</dbReference>
<reference evidence="5 6" key="1">
    <citation type="submission" date="2019-02" db="EMBL/GenBank/DDBJ databases">
        <title>Novel genomic isolates of S. pyogenes and S. dysgalactiae subsp. equisimilis associated to necrotising fasciitis (NSTI).</title>
        <authorList>
            <person name="Barrantes I."/>
        </authorList>
    </citation>
    <scope>NUCLEOTIDE SEQUENCE [LARGE SCALE GENOMIC DNA]</scope>
    <source>
        <strain evidence="5 6">SPY5003</strain>
    </source>
</reference>
<dbReference type="EMBL" id="SJLI01000433">
    <property type="protein sequence ID" value="TYK89625.1"/>
    <property type="molecule type" value="Genomic_DNA"/>
</dbReference>
<dbReference type="GO" id="GO:0005829">
    <property type="term" value="C:cytosol"/>
    <property type="evidence" value="ECO:0007669"/>
    <property type="project" value="TreeGrafter"/>
</dbReference>
<evidence type="ECO:0000313" key="5">
    <source>
        <dbReference type="EMBL" id="TYK89625.1"/>
    </source>
</evidence>